<proteinExistence type="predicted"/>
<sequence>MPLLVPPHEHELPEPFLTHDTLRLTRVNNIAAPIIAAPPHARKSGRVRFPHHHPAHPFE</sequence>
<feature type="region of interest" description="Disordered" evidence="1">
    <location>
        <begin position="35"/>
        <end position="59"/>
    </location>
</feature>
<evidence type="ECO:0000313" key="3">
    <source>
        <dbReference type="Proteomes" id="UP000053859"/>
    </source>
</evidence>
<evidence type="ECO:0000313" key="2">
    <source>
        <dbReference type="EMBL" id="GAP50744.1"/>
    </source>
</evidence>
<protein>
    <submittedName>
        <fullName evidence="2">Uncharacterized protein</fullName>
    </submittedName>
</protein>
<keyword evidence="3" id="KW-1185">Reference proteome</keyword>
<dbReference type="EMBL" id="DF968347">
    <property type="protein sequence ID" value="GAP50744.1"/>
    <property type="molecule type" value="Genomic_DNA"/>
</dbReference>
<reference evidence="2" key="1">
    <citation type="journal article" date="2015" name="Genome Announc.">
        <title>Draft Genome Sequence of Thiostrepton-Producing Streptomyces azureus ATCC 14921.</title>
        <authorList>
            <person name="Sakihara K."/>
            <person name="Maeda J."/>
            <person name="Tashiro K."/>
            <person name="Fujino Y."/>
            <person name="Kuhara S."/>
            <person name="Ohshima T."/>
            <person name="Ogata S."/>
            <person name="Doi K."/>
        </authorList>
    </citation>
    <scope>NUCLEOTIDE SEQUENCE [LARGE SCALE GENOMIC DNA]</scope>
    <source>
        <strain evidence="2">ATCC14921</strain>
    </source>
</reference>
<dbReference type="Proteomes" id="UP000053859">
    <property type="component" value="Unassembled WGS sequence"/>
</dbReference>
<name>A0A0K8PTG8_STRAJ</name>
<evidence type="ECO:0000256" key="1">
    <source>
        <dbReference type="SAM" id="MobiDB-lite"/>
    </source>
</evidence>
<accession>A0A0K8PTG8</accession>
<gene>
    <name evidence="2" type="ORF">SAZU_5603</name>
</gene>
<organism evidence="2 3">
    <name type="scientific">Streptomyces azureus</name>
    <dbReference type="NCBI Taxonomy" id="146537"/>
    <lineage>
        <taxon>Bacteria</taxon>
        <taxon>Bacillati</taxon>
        <taxon>Actinomycetota</taxon>
        <taxon>Actinomycetes</taxon>
        <taxon>Kitasatosporales</taxon>
        <taxon>Streptomycetaceae</taxon>
        <taxon>Streptomyces</taxon>
    </lineage>
</organism>
<feature type="compositionally biased region" description="Basic residues" evidence="1">
    <location>
        <begin position="40"/>
        <end position="59"/>
    </location>
</feature>
<dbReference type="AlphaFoldDB" id="A0A0K8PTG8"/>